<comment type="caution">
    <text evidence="5">The sequence shown here is derived from an EMBL/GenBank/DDBJ whole genome shotgun (WGS) entry which is preliminary data.</text>
</comment>
<sequence length="486" mass="54442">MTEQSPHTKASSEKTTKGEEEANTFIGAEDDTPFYQLLEMFPDVSSNAIKNALKSTDNNIELAIPILLSDSTATRDNEEPATTLTEEDKEQAKLESLIEMFPDIDQNIIKSYFDARGGQVEKTTIDLLDFELLATENIEDQRKVEERIKNMNKDSSNAAWDDYKSNIDAILEFTETDTLSAKKYYENNHSNTIMAIVDIIHSGFKWKPMTSLKPIVKSTGRPVSRTGGRVQSSKGIAYAPKKSTTFTSKTTSHDSTPSARPWSNRSFVYSSSAPEVAEVDEFVSTNIDFRSINPVFVKDVIVYYNGCVPEVIKLLLFIVTKGGMKLTFMVDQSPFDGFIASNSIAPRKTQTPKKITPKTSNKSMSHIPATMTETTGNLERKYLANVLDTFKLDFHGLLPDQATNILRKALKLWWDEEIQKREYNCKRINLVNVCCIPPLIVITGRGIHSAGGVSKVRIQVKKLLKNSPFVFDEGASFFTIYGKKTT</sequence>
<dbReference type="GO" id="GO:0043130">
    <property type="term" value="F:ubiquitin binding"/>
    <property type="evidence" value="ECO:0007669"/>
    <property type="project" value="InterPro"/>
</dbReference>
<dbReference type="PROSITE" id="PS50030">
    <property type="entry name" value="UBA"/>
    <property type="match status" value="1"/>
</dbReference>
<dbReference type="EMBL" id="BTGD01000001">
    <property type="protein sequence ID" value="GMM53596.1"/>
    <property type="molecule type" value="Genomic_DNA"/>
</dbReference>
<reference evidence="5 6" key="1">
    <citation type="journal article" date="2023" name="Elife">
        <title>Identification of key yeast species and microbe-microbe interactions impacting larval growth of Drosophila in the wild.</title>
        <authorList>
            <person name="Mure A."/>
            <person name="Sugiura Y."/>
            <person name="Maeda R."/>
            <person name="Honda K."/>
            <person name="Sakurai N."/>
            <person name="Takahashi Y."/>
            <person name="Watada M."/>
            <person name="Katoh T."/>
            <person name="Gotoh A."/>
            <person name="Gotoh Y."/>
            <person name="Taniguchi I."/>
            <person name="Nakamura K."/>
            <person name="Hayashi T."/>
            <person name="Katayama T."/>
            <person name="Uemura T."/>
            <person name="Hattori Y."/>
        </authorList>
    </citation>
    <scope>NUCLEOTIDE SEQUENCE [LARGE SCALE GENOMIC DNA]</scope>
    <source>
        <strain evidence="5 6">KH-74</strain>
    </source>
</reference>
<feature type="region of interest" description="Disordered" evidence="1">
    <location>
        <begin position="1"/>
        <end position="26"/>
    </location>
</feature>
<dbReference type="AlphaFoldDB" id="A0AAV5RPY5"/>
<evidence type="ECO:0000259" key="2">
    <source>
        <dbReference type="PROSITE" id="PS50030"/>
    </source>
</evidence>
<dbReference type="InterPro" id="IPR002625">
    <property type="entry name" value="Smr_dom"/>
</dbReference>
<dbReference type="InterPro" id="IPR009060">
    <property type="entry name" value="UBA-like_sf"/>
</dbReference>
<feature type="domain" description="CUE" evidence="4">
    <location>
        <begin position="29"/>
        <end position="72"/>
    </location>
</feature>
<dbReference type="InterPro" id="IPR003892">
    <property type="entry name" value="CUE"/>
</dbReference>
<evidence type="ECO:0000256" key="1">
    <source>
        <dbReference type="SAM" id="MobiDB-lite"/>
    </source>
</evidence>
<feature type="domain" description="UBA" evidence="2">
    <location>
        <begin position="28"/>
        <end position="70"/>
    </location>
</feature>
<dbReference type="SUPFAM" id="SSF160443">
    <property type="entry name" value="SMR domain-like"/>
    <property type="match status" value="1"/>
</dbReference>
<dbReference type="PANTHER" id="PTHR46535">
    <property type="entry name" value="NEDD4-BINDING PROTEIN 2"/>
    <property type="match status" value="1"/>
</dbReference>
<name>A0AAV5RPY5_MAUHU</name>
<dbReference type="CDD" id="cd14279">
    <property type="entry name" value="CUE"/>
    <property type="match status" value="2"/>
</dbReference>
<dbReference type="PROSITE" id="PS50828">
    <property type="entry name" value="SMR"/>
    <property type="match status" value="1"/>
</dbReference>
<dbReference type="Gene3D" id="1.10.8.10">
    <property type="entry name" value="DNA helicase RuvA subunit, C-terminal domain"/>
    <property type="match status" value="2"/>
</dbReference>
<dbReference type="InterPro" id="IPR036063">
    <property type="entry name" value="Smr_dom_sf"/>
</dbReference>
<feature type="compositionally biased region" description="Basic and acidic residues" evidence="1">
    <location>
        <begin position="10"/>
        <end position="20"/>
    </location>
</feature>
<accession>A0AAV5RPY5</accession>
<dbReference type="PANTHER" id="PTHR46535:SF1">
    <property type="entry name" value="NEDD4-BINDING PROTEIN 2"/>
    <property type="match status" value="1"/>
</dbReference>
<evidence type="ECO:0000259" key="4">
    <source>
        <dbReference type="PROSITE" id="PS51140"/>
    </source>
</evidence>
<dbReference type="InterPro" id="IPR052772">
    <property type="entry name" value="Endo/PolyKinase_Domain-Protein"/>
</dbReference>
<dbReference type="Gene3D" id="3.30.1370.110">
    <property type="match status" value="1"/>
</dbReference>
<gene>
    <name evidence="5" type="ORF">DAKH74_002120</name>
</gene>
<dbReference type="Proteomes" id="UP001377567">
    <property type="component" value="Unassembled WGS sequence"/>
</dbReference>
<organism evidence="5 6">
    <name type="scientific">Maudiozyma humilis</name>
    <name type="common">Sour dough yeast</name>
    <name type="synonym">Kazachstania humilis</name>
    <dbReference type="NCBI Taxonomy" id="51915"/>
    <lineage>
        <taxon>Eukaryota</taxon>
        <taxon>Fungi</taxon>
        <taxon>Dikarya</taxon>
        <taxon>Ascomycota</taxon>
        <taxon>Saccharomycotina</taxon>
        <taxon>Saccharomycetes</taxon>
        <taxon>Saccharomycetales</taxon>
        <taxon>Saccharomycetaceae</taxon>
        <taxon>Maudiozyma</taxon>
    </lineage>
</organism>
<evidence type="ECO:0000313" key="5">
    <source>
        <dbReference type="EMBL" id="GMM53596.1"/>
    </source>
</evidence>
<keyword evidence="6" id="KW-1185">Reference proteome</keyword>
<dbReference type="InterPro" id="IPR015940">
    <property type="entry name" value="UBA"/>
</dbReference>
<feature type="domain" description="CUE" evidence="4">
    <location>
        <begin position="89"/>
        <end position="132"/>
    </location>
</feature>
<dbReference type="GO" id="GO:0004519">
    <property type="term" value="F:endonuclease activity"/>
    <property type="evidence" value="ECO:0007669"/>
    <property type="project" value="TreeGrafter"/>
</dbReference>
<dbReference type="SMART" id="SM00546">
    <property type="entry name" value="CUE"/>
    <property type="match status" value="2"/>
</dbReference>
<feature type="domain" description="Smr" evidence="3">
    <location>
        <begin position="392"/>
        <end position="486"/>
    </location>
</feature>
<dbReference type="SUPFAM" id="SSF46934">
    <property type="entry name" value="UBA-like"/>
    <property type="match status" value="2"/>
</dbReference>
<dbReference type="GO" id="GO:0005634">
    <property type="term" value="C:nucleus"/>
    <property type="evidence" value="ECO:0007669"/>
    <property type="project" value="TreeGrafter"/>
</dbReference>
<dbReference type="PROSITE" id="PS51140">
    <property type="entry name" value="CUE"/>
    <property type="match status" value="2"/>
</dbReference>
<protein>
    <submittedName>
        <fullName evidence="5">Cue2 protein</fullName>
    </submittedName>
</protein>
<dbReference type="SMART" id="SM00463">
    <property type="entry name" value="SMR"/>
    <property type="match status" value="1"/>
</dbReference>
<evidence type="ECO:0000259" key="3">
    <source>
        <dbReference type="PROSITE" id="PS50828"/>
    </source>
</evidence>
<dbReference type="Pfam" id="PF02845">
    <property type="entry name" value="CUE"/>
    <property type="match status" value="2"/>
</dbReference>
<proteinExistence type="predicted"/>
<evidence type="ECO:0000313" key="6">
    <source>
        <dbReference type="Proteomes" id="UP001377567"/>
    </source>
</evidence>